<keyword evidence="2" id="KW-1185">Reference proteome</keyword>
<dbReference type="EMBL" id="CP079105">
    <property type="protein sequence ID" value="QXQ15355.1"/>
    <property type="molecule type" value="Genomic_DNA"/>
</dbReference>
<sequence length="103" mass="11572">MTKSLLFVESQPAGPEQVEEYHRWHDEVHLAEILTIDGFTSARRWQTDGDTFVTMYEIDTDIPTAQANFKAAYASGKMSRPVGIQLDPPPVMRYLSLIGEVTG</sequence>
<dbReference type="RefSeq" id="WP_066467967.1">
    <property type="nucleotide sequence ID" value="NZ_CBCRUZ010000001.1"/>
</dbReference>
<dbReference type="Proteomes" id="UP000887023">
    <property type="component" value="Chromosome"/>
</dbReference>
<evidence type="ECO:0000313" key="2">
    <source>
        <dbReference type="Proteomes" id="UP000887023"/>
    </source>
</evidence>
<protein>
    <recommendedName>
        <fullName evidence="3">EthD domain-containing protein</fullName>
    </recommendedName>
</protein>
<gene>
    <name evidence="1" type="ORF">KV203_08620</name>
</gene>
<evidence type="ECO:0000313" key="1">
    <source>
        <dbReference type="EMBL" id="QXQ15355.1"/>
    </source>
</evidence>
<proteinExistence type="predicted"/>
<accession>A0ABX8SBV5</accession>
<organism evidence="1 2">
    <name type="scientific">Skermania pinensis</name>
    <dbReference type="NCBI Taxonomy" id="39122"/>
    <lineage>
        <taxon>Bacteria</taxon>
        <taxon>Bacillati</taxon>
        <taxon>Actinomycetota</taxon>
        <taxon>Actinomycetes</taxon>
        <taxon>Mycobacteriales</taxon>
        <taxon>Gordoniaceae</taxon>
        <taxon>Skermania</taxon>
    </lineage>
</organism>
<evidence type="ECO:0008006" key="3">
    <source>
        <dbReference type="Google" id="ProtNLM"/>
    </source>
</evidence>
<name>A0ABX8SBV5_9ACTN</name>
<reference evidence="1" key="1">
    <citation type="submission" date="2021-07" db="EMBL/GenBank/DDBJ databases">
        <title>Candidatus Kaistella beijingensis sp. nov. isolated from a municipal wastewater treatment plant is involved in sludge foaming.</title>
        <authorList>
            <person name="Song Y."/>
            <person name="Liu S.-J."/>
        </authorList>
    </citation>
    <scope>NUCLEOTIDE SEQUENCE</scope>
    <source>
        <strain evidence="1">DSM 43998</strain>
    </source>
</reference>